<dbReference type="InterPro" id="IPR006597">
    <property type="entry name" value="Sel1-like"/>
</dbReference>
<sequence>MNKLAEFLFTGREVVQNKAEALHLWEQAAALGQPDAMYSLAVYNINAASDGDKTVDKMRALRLMRRAAAAGSYVNIQSTIAKLC</sequence>
<protein>
    <submittedName>
        <fullName evidence="1">Sel1 repeat protein</fullName>
    </submittedName>
</protein>
<accession>A0A0B1RUW9</accession>
<dbReference type="AlphaFoldDB" id="A0A0B1RUW9"/>
<dbReference type="Gene3D" id="1.25.40.10">
    <property type="entry name" value="Tetratricopeptide repeat domain"/>
    <property type="match status" value="1"/>
</dbReference>
<keyword evidence="2" id="KW-1185">Reference proteome</keyword>
<gene>
    <name evidence="1" type="ORF">OESDEN_24948</name>
</gene>
<dbReference type="OrthoDB" id="5795679at2759"/>
<dbReference type="SUPFAM" id="SSF81901">
    <property type="entry name" value="HCP-like"/>
    <property type="match status" value="1"/>
</dbReference>
<dbReference type="EMBL" id="KN612749">
    <property type="protein sequence ID" value="KHJ75436.1"/>
    <property type="molecule type" value="Genomic_DNA"/>
</dbReference>
<evidence type="ECO:0000313" key="2">
    <source>
        <dbReference type="Proteomes" id="UP000053660"/>
    </source>
</evidence>
<dbReference type="Proteomes" id="UP000053660">
    <property type="component" value="Unassembled WGS sequence"/>
</dbReference>
<dbReference type="Pfam" id="PF08238">
    <property type="entry name" value="Sel1"/>
    <property type="match status" value="2"/>
</dbReference>
<organism evidence="1 2">
    <name type="scientific">Oesophagostomum dentatum</name>
    <name type="common">Nodular worm</name>
    <dbReference type="NCBI Taxonomy" id="61180"/>
    <lineage>
        <taxon>Eukaryota</taxon>
        <taxon>Metazoa</taxon>
        <taxon>Ecdysozoa</taxon>
        <taxon>Nematoda</taxon>
        <taxon>Chromadorea</taxon>
        <taxon>Rhabditida</taxon>
        <taxon>Rhabditina</taxon>
        <taxon>Rhabditomorpha</taxon>
        <taxon>Strongyloidea</taxon>
        <taxon>Strongylidae</taxon>
        <taxon>Oesophagostomum</taxon>
    </lineage>
</organism>
<dbReference type="InterPro" id="IPR011990">
    <property type="entry name" value="TPR-like_helical_dom_sf"/>
</dbReference>
<proteinExistence type="predicted"/>
<reference evidence="1 2" key="1">
    <citation type="submission" date="2014-03" db="EMBL/GenBank/DDBJ databases">
        <title>Draft genome of the hookworm Oesophagostomum dentatum.</title>
        <authorList>
            <person name="Mitreva M."/>
        </authorList>
    </citation>
    <scope>NUCLEOTIDE SEQUENCE [LARGE SCALE GENOMIC DNA]</scope>
    <source>
        <strain evidence="1 2">OD-Hann</strain>
    </source>
</reference>
<dbReference type="SMART" id="SM00671">
    <property type="entry name" value="SEL1"/>
    <property type="match status" value="2"/>
</dbReference>
<name>A0A0B1RUW9_OESDE</name>
<evidence type="ECO:0000313" key="1">
    <source>
        <dbReference type="EMBL" id="KHJ75436.1"/>
    </source>
</evidence>